<proteinExistence type="predicted"/>
<accession>A0A815ATG8</accession>
<protein>
    <submittedName>
        <fullName evidence="1">Uncharacterized protein</fullName>
    </submittedName>
</protein>
<reference evidence="1" key="1">
    <citation type="submission" date="2021-02" db="EMBL/GenBank/DDBJ databases">
        <authorList>
            <person name="Nowell W R."/>
        </authorList>
    </citation>
    <scope>NUCLEOTIDE SEQUENCE</scope>
</reference>
<dbReference type="Proteomes" id="UP000663889">
    <property type="component" value="Unassembled WGS sequence"/>
</dbReference>
<feature type="non-terminal residue" evidence="1">
    <location>
        <position position="1"/>
    </location>
</feature>
<evidence type="ECO:0000313" key="2">
    <source>
        <dbReference type="Proteomes" id="UP000663889"/>
    </source>
</evidence>
<dbReference type="AlphaFoldDB" id="A0A815ATG8"/>
<dbReference type="EMBL" id="CAJNOU010001863">
    <property type="protein sequence ID" value="CAF1261592.1"/>
    <property type="molecule type" value="Genomic_DNA"/>
</dbReference>
<comment type="caution">
    <text evidence="1">The sequence shown here is derived from an EMBL/GenBank/DDBJ whole genome shotgun (WGS) entry which is preliminary data.</text>
</comment>
<sequence length="256" mass="29283">NEFKKVHNKVLDRYIKSSDKLGARATTDDEDLNKKTNIYKMQLKLICVLFEYLNNSSGCEKVSLDTIKIVDNEGDPVVIKGGDAENDKKVYLCPTCYNDMTAQVQAQKQKLEIEQKEPLYFWTKMCKIILPNVVQANDENEIHIDNNNESNSSIDFNVYDIMDKSQLIKTFNTKMDIQKLKQEIAIEERDVAIKDDVSIQLNPPISYPFLITRFDGTCYYGVALTFFKQFNNDDGTCSKSSSATAIISLNRLIEKL</sequence>
<gene>
    <name evidence="1" type="ORF">SEV965_LOCUS24270</name>
</gene>
<organism evidence="1 2">
    <name type="scientific">Rotaria sordida</name>
    <dbReference type="NCBI Taxonomy" id="392033"/>
    <lineage>
        <taxon>Eukaryota</taxon>
        <taxon>Metazoa</taxon>
        <taxon>Spiralia</taxon>
        <taxon>Gnathifera</taxon>
        <taxon>Rotifera</taxon>
        <taxon>Eurotatoria</taxon>
        <taxon>Bdelloidea</taxon>
        <taxon>Philodinida</taxon>
        <taxon>Philodinidae</taxon>
        <taxon>Rotaria</taxon>
    </lineage>
</organism>
<evidence type="ECO:0000313" key="1">
    <source>
        <dbReference type="EMBL" id="CAF1261592.1"/>
    </source>
</evidence>
<name>A0A815ATG8_9BILA</name>